<gene>
    <name evidence="1" type="ORF">F511_35559</name>
</gene>
<dbReference type="AlphaFoldDB" id="A0A2Z7DB89"/>
<evidence type="ECO:0000313" key="2">
    <source>
        <dbReference type="Proteomes" id="UP000250235"/>
    </source>
</evidence>
<dbReference type="EMBL" id="KQ989554">
    <property type="protein sequence ID" value="KZV54271.1"/>
    <property type="molecule type" value="Genomic_DNA"/>
</dbReference>
<proteinExistence type="predicted"/>
<organism evidence="1 2">
    <name type="scientific">Dorcoceras hygrometricum</name>
    <dbReference type="NCBI Taxonomy" id="472368"/>
    <lineage>
        <taxon>Eukaryota</taxon>
        <taxon>Viridiplantae</taxon>
        <taxon>Streptophyta</taxon>
        <taxon>Embryophyta</taxon>
        <taxon>Tracheophyta</taxon>
        <taxon>Spermatophyta</taxon>
        <taxon>Magnoliopsida</taxon>
        <taxon>eudicotyledons</taxon>
        <taxon>Gunneridae</taxon>
        <taxon>Pentapetalae</taxon>
        <taxon>asterids</taxon>
        <taxon>lamiids</taxon>
        <taxon>Lamiales</taxon>
        <taxon>Gesneriaceae</taxon>
        <taxon>Didymocarpoideae</taxon>
        <taxon>Trichosporeae</taxon>
        <taxon>Loxocarpinae</taxon>
        <taxon>Dorcoceras</taxon>
    </lineage>
</organism>
<sequence>MVFGRCVKEAPISCKDDDDKVTQFLNLPVKKLESDKAQRHDIAGKNTTGERLCLGGASISF</sequence>
<evidence type="ECO:0000313" key="1">
    <source>
        <dbReference type="EMBL" id="KZV54271.1"/>
    </source>
</evidence>
<reference evidence="1 2" key="1">
    <citation type="journal article" date="2015" name="Proc. Natl. Acad. Sci. U.S.A.">
        <title>The resurrection genome of Boea hygrometrica: A blueprint for survival of dehydration.</title>
        <authorList>
            <person name="Xiao L."/>
            <person name="Yang G."/>
            <person name="Zhang L."/>
            <person name="Yang X."/>
            <person name="Zhao S."/>
            <person name="Ji Z."/>
            <person name="Zhou Q."/>
            <person name="Hu M."/>
            <person name="Wang Y."/>
            <person name="Chen M."/>
            <person name="Xu Y."/>
            <person name="Jin H."/>
            <person name="Xiao X."/>
            <person name="Hu G."/>
            <person name="Bao F."/>
            <person name="Hu Y."/>
            <person name="Wan P."/>
            <person name="Li L."/>
            <person name="Deng X."/>
            <person name="Kuang T."/>
            <person name="Xiang C."/>
            <person name="Zhu J.K."/>
            <person name="Oliver M.J."/>
            <person name="He Y."/>
        </authorList>
    </citation>
    <scope>NUCLEOTIDE SEQUENCE [LARGE SCALE GENOMIC DNA]</scope>
    <source>
        <strain evidence="2">cv. XS01</strain>
    </source>
</reference>
<keyword evidence="2" id="KW-1185">Reference proteome</keyword>
<accession>A0A2Z7DB89</accession>
<protein>
    <submittedName>
        <fullName evidence="1">Uncharacterized protein</fullName>
    </submittedName>
</protein>
<dbReference type="Proteomes" id="UP000250235">
    <property type="component" value="Unassembled WGS sequence"/>
</dbReference>
<name>A0A2Z7DB89_9LAMI</name>